<accession>A0A483CTY6</accession>
<evidence type="ECO:0000313" key="11">
    <source>
        <dbReference type="Proteomes" id="UP000292580"/>
    </source>
</evidence>
<sequence>MYELVSPVSLPAVLRYCGGTFVGIGIVLLVPAAAAVFFGETAAGMAALGCALLSFAAGAALLRHFPETDLEWKEALVLAAIAFPAASLLCTLPLSLSSGMNGIDAFFESVSGLTTTGLSVAPVGVPAFFLFFRSWLQWVGGIGIVVLVLTFVVGPGTSALRLYTASIGDEERLRPTIGATVRLLFSVYLALTVVAFLLLLFGGMEPFDALCHALSGISTGGFSTRPESVAAFGGVLPALVILSSLMGAVSIGLYPALLKDPLRLLSDIQVQVFAVIAVAGFVLLLFILGGAMPLPEAVPVAAFQVLSALTTSGFSTIDIGALPPPAKAVLSLLMCIGGSIGSTAGGIKILRLILVLALIRYIFLRFSLPREAVVPFRVGGHLMEWPDVYAVVGFIFCYIGCIILSALVFMLAGAGMEDAVFEVASALGTVGLSTGLTGPDLPVLLKAVLCIDMLMGRIEVMPFLVMFMPRTWIRPGRD</sequence>
<keyword evidence="5 9" id="KW-0812">Transmembrane</keyword>
<protein>
    <submittedName>
        <fullName evidence="10">Potassium transporter</fullName>
    </submittedName>
</protein>
<dbReference type="PANTHER" id="PTHR32024:SF2">
    <property type="entry name" value="TRK SYSTEM POTASSIUM UPTAKE PROTEIN TRKG-RELATED"/>
    <property type="match status" value="1"/>
</dbReference>
<feature type="transmembrane region" description="Helical" evidence="9">
    <location>
        <begin position="75"/>
        <end position="94"/>
    </location>
</feature>
<evidence type="ECO:0000256" key="5">
    <source>
        <dbReference type="ARBA" id="ARBA00022692"/>
    </source>
</evidence>
<dbReference type="InterPro" id="IPR003445">
    <property type="entry name" value="Cat_transpt"/>
</dbReference>
<dbReference type="AlphaFoldDB" id="A0A483CTY6"/>
<evidence type="ECO:0000256" key="9">
    <source>
        <dbReference type="SAM" id="Phobius"/>
    </source>
</evidence>
<dbReference type="GO" id="GO:0005886">
    <property type="term" value="C:plasma membrane"/>
    <property type="evidence" value="ECO:0007669"/>
    <property type="project" value="UniProtKB-SubCell"/>
</dbReference>
<keyword evidence="3" id="KW-0813">Transport</keyword>
<dbReference type="OrthoDB" id="111943at2157"/>
<organism evidence="10 11">
    <name type="scientific">Methanofollis fontis</name>
    <dbReference type="NCBI Taxonomy" id="2052832"/>
    <lineage>
        <taxon>Archaea</taxon>
        <taxon>Methanobacteriati</taxon>
        <taxon>Methanobacteriota</taxon>
        <taxon>Stenosarchaea group</taxon>
        <taxon>Methanomicrobia</taxon>
        <taxon>Methanomicrobiales</taxon>
        <taxon>Methanomicrobiaceae</taxon>
        <taxon>Methanofollis</taxon>
    </lineage>
</organism>
<feature type="transmembrane region" description="Helical" evidence="9">
    <location>
        <begin position="45"/>
        <end position="63"/>
    </location>
</feature>
<feature type="transmembrane region" description="Helical" evidence="9">
    <location>
        <begin position="388"/>
        <end position="412"/>
    </location>
</feature>
<feature type="transmembrane region" description="Helical" evidence="9">
    <location>
        <begin position="12"/>
        <end position="38"/>
    </location>
</feature>
<keyword evidence="11" id="KW-1185">Reference proteome</keyword>
<comment type="subcellular location">
    <subcellularLocation>
        <location evidence="1">Cell membrane</location>
        <topology evidence="1">Multi-pass membrane protein</topology>
    </subcellularLocation>
</comment>
<evidence type="ECO:0000256" key="8">
    <source>
        <dbReference type="ARBA" id="ARBA00023136"/>
    </source>
</evidence>
<gene>
    <name evidence="10" type="ORF">CUJ86_05705</name>
</gene>
<name>A0A483CTY6_9EURY</name>
<dbReference type="Pfam" id="PF02386">
    <property type="entry name" value="TrkH"/>
    <property type="match status" value="1"/>
</dbReference>
<feature type="transmembrane region" description="Helical" evidence="9">
    <location>
        <begin position="349"/>
        <end position="368"/>
    </location>
</feature>
<comment type="caution">
    <text evidence="10">The sequence shown here is derived from an EMBL/GenBank/DDBJ whole genome shotgun (WGS) entry which is preliminary data.</text>
</comment>
<dbReference type="GO" id="GO:0008324">
    <property type="term" value="F:monoatomic cation transmembrane transporter activity"/>
    <property type="evidence" value="ECO:0007669"/>
    <property type="project" value="InterPro"/>
</dbReference>
<keyword evidence="7" id="KW-0406">Ion transport</keyword>
<keyword evidence="6 9" id="KW-1133">Transmembrane helix</keyword>
<comment type="similarity">
    <text evidence="2">Belongs to the TrkH potassium transport family.</text>
</comment>
<reference evidence="10 11" key="1">
    <citation type="submission" date="2017-11" db="EMBL/GenBank/DDBJ databases">
        <title>Isolation and Characterization of Methanofollis Species from Methane Seep Offshore SW Taiwan.</title>
        <authorList>
            <person name="Teng N.-H."/>
            <person name="Lai M.-C."/>
            <person name="Chen S.-C."/>
        </authorList>
    </citation>
    <scope>NUCLEOTIDE SEQUENCE [LARGE SCALE GENOMIC DNA]</scope>
    <source>
        <strain evidence="10 11">FWC-SCC2</strain>
    </source>
</reference>
<feature type="transmembrane region" description="Helical" evidence="9">
    <location>
        <begin position="183"/>
        <end position="204"/>
    </location>
</feature>
<evidence type="ECO:0000256" key="6">
    <source>
        <dbReference type="ARBA" id="ARBA00022989"/>
    </source>
</evidence>
<evidence type="ECO:0000313" key="10">
    <source>
        <dbReference type="EMBL" id="TAJ44788.1"/>
    </source>
</evidence>
<keyword evidence="8 9" id="KW-0472">Membrane</keyword>
<keyword evidence="4" id="KW-1003">Cell membrane</keyword>
<dbReference type="EMBL" id="PGCL01000002">
    <property type="protein sequence ID" value="TAJ44788.1"/>
    <property type="molecule type" value="Genomic_DNA"/>
</dbReference>
<evidence type="ECO:0000256" key="3">
    <source>
        <dbReference type="ARBA" id="ARBA00022448"/>
    </source>
</evidence>
<dbReference type="PANTHER" id="PTHR32024">
    <property type="entry name" value="TRK SYSTEM POTASSIUM UPTAKE PROTEIN TRKG-RELATED"/>
    <property type="match status" value="1"/>
</dbReference>
<evidence type="ECO:0000256" key="4">
    <source>
        <dbReference type="ARBA" id="ARBA00022475"/>
    </source>
</evidence>
<dbReference type="Proteomes" id="UP000292580">
    <property type="component" value="Unassembled WGS sequence"/>
</dbReference>
<dbReference type="GO" id="GO:0030001">
    <property type="term" value="P:metal ion transport"/>
    <property type="evidence" value="ECO:0007669"/>
    <property type="project" value="UniProtKB-ARBA"/>
</dbReference>
<dbReference type="RefSeq" id="WP_130646595.1">
    <property type="nucleotide sequence ID" value="NZ_PGCL01000002.1"/>
</dbReference>
<feature type="transmembrane region" description="Helical" evidence="9">
    <location>
        <begin position="235"/>
        <end position="258"/>
    </location>
</feature>
<evidence type="ECO:0000256" key="2">
    <source>
        <dbReference type="ARBA" id="ARBA00009137"/>
    </source>
</evidence>
<evidence type="ECO:0000256" key="7">
    <source>
        <dbReference type="ARBA" id="ARBA00023065"/>
    </source>
</evidence>
<feature type="transmembrane region" description="Helical" evidence="9">
    <location>
        <begin position="270"/>
        <end position="291"/>
    </location>
</feature>
<proteinExistence type="inferred from homology"/>
<evidence type="ECO:0000256" key="1">
    <source>
        <dbReference type="ARBA" id="ARBA00004651"/>
    </source>
</evidence>
<feature type="transmembrane region" description="Helical" evidence="9">
    <location>
        <begin position="138"/>
        <end position="163"/>
    </location>
</feature>